<protein>
    <submittedName>
        <fullName evidence="6">Zinc-alpha-2-glycoprotein-like</fullName>
    </submittedName>
</protein>
<dbReference type="Proteomes" id="UP000515140">
    <property type="component" value="Unplaced"/>
</dbReference>
<evidence type="ECO:0000256" key="3">
    <source>
        <dbReference type="SAM" id="SignalP"/>
    </source>
</evidence>
<feature type="chain" id="PRO_5027907805" evidence="3">
    <location>
        <begin position="22"/>
        <end position="194"/>
    </location>
</feature>
<dbReference type="GO" id="GO:0006955">
    <property type="term" value="P:immune response"/>
    <property type="evidence" value="ECO:0007669"/>
    <property type="project" value="TreeGrafter"/>
</dbReference>
<dbReference type="PRINTS" id="PR01638">
    <property type="entry name" value="MHCCLASSI"/>
</dbReference>
<dbReference type="GO" id="GO:0002486">
    <property type="term" value="P:antigen processing and presentation of endogenous peptide antigen via MHC class I via ER pathway, TAP-independent"/>
    <property type="evidence" value="ECO:0007669"/>
    <property type="project" value="TreeGrafter"/>
</dbReference>
<accession>A0A6P5LD11</accession>
<dbReference type="GO" id="GO:0001916">
    <property type="term" value="P:positive regulation of T cell mediated cytotoxicity"/>
    <property type="evidence" value="ECO:0007669"/>
    <property type="project" value="TreeGrafter"/>
</dbReference>
<keyword evidence="3" id="KW-0732">Signal</keyword>
<comment type="similarity">
    <text evidence="2">Belongs to the MHC class I family.</text>
</comment>
<keyword evidence="5" id="KW-1185">Reference proteome</keyword>
<dbReference type="Gene3D" id="3.30.500.10">
    <property type="entry name" value="MHC class I-like antigen recognition-like"/>
    <property type="match status" value="1"/>
</dbReference>
<evidence type="ECO:0000313" key="5">
    <source>
        <dbReference type="Proteomes" id="UP000515140"/>
    </source>
</evidence>
<organism evidence="5 6">
    <name type="scientific">Phascolarctos cinereus</name>
    <name type="common">Koala</name>
    <dbReference type="NCBI Taxonomy" id="38626"/>
    <lineage>
        <taxon>Eukaryota</taxon>
        <taxon>Metazoa</taxon>
        <taxon>Chordata</taxon>
        <taxon>Craniata</taxon>
        <taxon>Vertebrata</taxon>
        <taxon>Euteleostomi</taxon>
        <taxon>Mammalia</taxon>
        <taxon>Metatheria</taxon>
        <taxon>Diprotodontia</taxon>
        <taxon>Phascolarctidae</taxon>
        <taxon>Phascolarctos</taxon>
    </lineage>
</organism>
<evidence type="ECO:0000256" key="1">
    <source>
        <dbReference type="ARBA" id="ARBA00023180"/>
    </source>
</evidence>
<dbReference type="SUPFAM" id="SSF54452">
    <property type="entry name" value="MHC antigen-recognition domain"/>
    <property type="match status" value="1"/>
</dbReference>
<evidence type="ECO:0000259" key="4">
    <source>
        <dbReference type="Pfam" id="PF00129"/>
    </source>
</evidence>
<gene>
    <name evidence="6" type="primary">LOC110217724</name>
</gene>
<dbReference type="InterPro" id="IPR050208">
    <property type="entry name" value="MHC_class-I_related"/>
</dbReference>
<dbReference type="InterPro" id="IPR011161">
    <property type="entry name" value="MHC_I-like_Ag-recog"/>
</dbReference>
<feature type="domain" description="MHC class I-like antigen recognition-like" evidence="4">
    <location>
        <begin position="38"/>
        <end position="193"/>
    </location>
</feature>
<keyword evidence="1" id="KW-0325">Glycoprotein</keyword>
<dbReference type="PANTHER" id="PTHR16675">
    <property type="entry name" value="MHC CLASS I-RELATED"/>
    <property type="match status" value="1"/>
</dbReference>
<evidence type="ECO:0000313" key="6">
    <source>
        <dbReference type="RefSeq" id="XP_020855897.1"/>
    </source>
</evidence>
<dbReference type="InterPro" id="IPR037055">
    <property type="entry name" value="MHC_I-like_Ag-recog_sf"/>
</dbReference>
<dbReference type="AlphaFoldDB" id="A0A6P5LD11"/>
<dbReference type="Pfam" id="PF00129">
    <property type="entry name" value="MHC_I"/>
    <property type="match status" value="1"/>
</dbReference>
<dbReference type="GO" id="GO:0005615">
    <property type="term" value="C:extracellular space"/>
    <property type="evidence" value="ECO:0007669"/>
    <property type="project" value="TreeGrafter"/>
</dbReference>
<dbReference type="InterPro" id="IPR011162">
    <property type="entry name" value="MHC_I/II-like_Ag-recog"/>
</dbReference>
<name>A0A6P5LD11_PHACI</name>
<dbReference type="InParanoid" id="A0A6P5LD11"/>
<dbReference type="GeneID" id="110217724"/>
<proteinExistence type="inferred from homology"/>
<dbReference type="RefSeq" id="XP_020855897.1">
    <property type="nucleotide sequence ID" value="XM_021000238.1"/>
</dbReference>
<dbReference type="GO" id="GO:0002476">
    <property type="term" value="P:antigen processing and presentation of endogenous peptide antigen via MHC class Ib"/>
    <property type="evidence" value="ECO:0007669"/>
    <property type="project" value="TreeGrafter"/>
</dbReference>
<dbReference type="GO" id="GO:0009897">
    <property type="term" value="C:external side of plasma membrane"/>
    <property type="evidence" value="ECO:0007669"/>
    <property type="project" value="TreeGrafter"/>
</dbReference>
<dbReference type="InterPro" id="IPR001039">
    <property type="entry name" value="MHC_I_a_a1/a2"/>
</dbReference>
<feature type="signal peptide" evidence="3">
    <location>
        <begin position="1"/>
        <end position="21"/>
    </location>
</feature>
<sequence>MMGPLVTVFFLLLFSGTTVLGQKQGKQCDSLVYKDKAQSKGTPFFTNKAYFNGKLIYKYDSTSQEAVPEPGWENANDWNNESKSQKGRGDFAMENLQEIMGYYTDVTGSHALDATYGCQLCQNGNTNGFWRYNYDDGPFIEFDKEIPAWIPKQPAAYMIKDKWEADSAVYRAKEYLEETCIENLRHYRDYRKAN</sequence>
<dbReference type="PANTHER" id="PTHR16675:SF289">
    <property type="entry name" value="ZINC-ALPHA-2-GLYCOPROTEIN"/>
    <property type="match status" value="1"/>
</dbReference>
<reference evidence="6" key="1">
    <citation type="submission" date="2025-08" db="UniProtKB">
        <authorList>
            <consortium name="RefSeq"/>
        </authorList>
    </citation>
    <scope>IDENTIFICATION</scope>
    <source>
        <tissue evidence="6">Spleen</tissue>
    </source>
</reference>
<evidence type="ECO:0000256" key="2">
    <source>
        <dbReference type="RuleBase" id="RU004439"/>
    </source>
</evidence>
<dbReference type="KEGG" id="pcw:110217724"/>